<dbReference type="EMBL" id="JABZMI010000357">
    <property type="protein sequence ID" value="MBF1166124.1"/>
    <property type="molecule type" value="Genomic_DNA"/>
</dbReference>
<accession>A0A930G057</accession>
<gene>
    <name evidence="1" type="ORF">HXL68_13920</name>
</gene>
<organism evidence="1 2">
    <name type="scientific">Dechloromonas agitata</name>
    <dbReference type="NCBI Taxonomy" id="73030"/>
    <lineage>
        <taxon>Bacteria</taxon>
        <taxon>Pseudomonadati</taxon>
        <taxon>Pseudomonadota</taxon>
        <taxon>Betaproteobacteria</taxon>
        <taxon>Rhodocyclales</taxon>
        <taxon>Azonexaceae</taxon>
        <taxon>Dechloromonas</taxon>
    </lineage>
</organism>
<dbReference type="AlphaFoldDB" id="A0A930G057"/>
<protein>
    <submittedName>
        <fullName evidence="1">Uncharacterized protein</fullName>
    </submittedName>
</protein>
<evidence type="ECO:0000313" key="2">
    <source>
        <dbReference type="Proteomes" id="UP000718593"/>
    </source>
</evidence>
<sequence length="91" mass="10227">MLSIQDVLDYCDLDRGEIEAIAEHEHIPITLAAEMSEALLCSPEGVCKLHVMFLENMQHAFDCGNFEHVNELAAAYQHLQRTHPLPSLSSH</sequence>
<proteinExistence type="predicted"/>
<name>A0A930G057_9RHOO</name>
<comment type="caution">
    <text evidence="1">The sequence shown here is derived from an EMBL/GenBank/DDBJ whole genome shotgun (WGS) entry which is preliminary data.</text>
</comment>
<reference evidence="1" key="1">
    <citation type="submission" date="2020-04" db="EMBL/GenBank/DDBJ databases">
        <title>Deep metagenomics examines the oral microbiome during advanced dental caries in children, revealing novel taxa and co-occurrences with host molecules.</title>
        <authorList>
            <person name="Baker J.L."/>
            <person name="Morton J.T."/>
            <person name="Dinis M."/>
            <person name="Alvarez R."/>
            <person name="Tran N.C."/>
            <person name="Knight R."/>
            <person name="Edlund A."/>
        </authorList>
    </citation>
    <scope>NUCLEOTIDE SEQUENCE</scope>
    <source>
        <strain evidence="1">JCVI_32_bin.24</strain>
    </source>
</reference>
<evidence type="ECO:0000313" key="1">
    <source>
        <dbReference type="EMBL" id="MBF1166124.1"/>
    </source>
</evidence>
<dbReference type="Proteomes" id="UP000718593">
    <property type="component" value="Unassembled WGS sequence"/>
</dbReference>